<feature type="domain" description="ABC-2 type transporter transmembrane" evidence="6">
    <location>
        <begin position="6"/>
        <end position="235"/>
    </location>
</feature>
<dbReference type="EMBL" id="DXFD01000057">
    <property type="protein sequence ID" value="HIX46782.1"/>
    <property type="molecule type" value="Genomic_DNA"/>
</dbReference>
<feature type="transmembrane region" description="Helical" evidence="5">
    <location>
        <begin position="190"/>
        <end position="210"/>
    </location>
</feature>
<keyword evidence="2 5" id="KW-0812">Transmembrane</keyword>
<accession>A0A9D1VU92</accession>
<feature type="transmembrane region" description="Helical" evidence="5">
    <location>
        <begin position="21"/>
        <end position="40"/>
    </location>
</feature>
<evidence type="ECO:0000259" key="6">
    <source>
        <dbReference type="Pfam" id="PF01061"/>
    </source>
</evidence>
<dbReference type="PANTHER" id="PTHR43229">
    <property type="entry name" value="NODULATION PROTEIN J"/>
    <property type="match status" value="1"/>
</dbReference>
<dbReference type="GO" id="GO:0016020">
    <property type="term" value="C:membrane"/>
    <property type="evidence" value="ECO:0007669"/>
    <property type="project" value="UniProtKB-SubCell"/>
</dbReference>
<dbReference type="PANTHER" id="PTHR43229:SF2">
    <property type="entry name" value="NODULATION PROTEIN J"/>
    <property type="match status" value="1"/>
</dbReference>
<protein>
    <submittedName>
        <fullName evidence="7">ABC transporter permease</fullName>
    </submittedName>
</protein>
<feature type="transmembrane region" description="Helical" evidence="5">
    <location>
        <begin position="151"/>
        <end position="183"/>
    </location>
</feature>
<evidence type="ECO:0000313" key="7">
    <source>
        <dbReference type="EMBL" id="HIX46782.1"/>
    </source>
</evidence>
<evidence type="ECO:0000256" key="5">
    <source>
        <dbReference type="SAM" id="Phobius"/>
    </source>
</evidence>
<organism evidence="7 8">
    <name type="scientific">Candidatus Borkfalkia faecigallinarum</name>
    <dbReference type="NCBI Taxonomy" id="2838509"/>
    <lineage>
        <taxon>Bacteria</taxon>
        <taxon>Bacillati</taxon>
        <taxon>Bacillota</taxon>
        <taxon>Clostridia</taxon>
        <taxon>Christensenellales</taxon>
        <taxon>Christensenellaceae</taxon>
        <taxon>Candidatus Borkfalkia</taxon>
    </lineage>
</organism>
<name>A0A9D1VU92_9FIRM</name>
<keyword evidence="3 5" id="KW-1133">Transmembrane helix</keyword>
<proteinExistence type="predicted"/>
<evidence type="ECO:0000256" key="1">
    <source>
        <dbReference type="ARBA" id="ARBA00004141"/>
    </source>
</evidence>
<dbReference type="Proteomes" id="UP000824249">
    <property type="component" value="Unassembled WGS sequence"/>
</dbReference>
<reference evidence="7" key="2">
    <citation type="submission" date="2021-04" db="EMBL/GenBank/DDBJ databases">
        <authorList>
            <person name="Gilroy R."/>
        </authorList>
    </citation>
    <scope>NUCLEOTIDE SEQUENCE</scope>
    <source>
        <strain evidence="7">26628</strain>
    </source>
</reference>
<keyword evidence="4 5" id="KW-0472">Membrane</keyword>
<dbReference type="AlphaFoldDB" id="A0A9D1VU92"/>
<comment type="caution">
    <text evidence="7">The sequence shown here is derived from an EMBL/GenBank/DDBJ whole genome shotgun (WGS) entry which is preliminary data.</text>
</comment>
<reference evidence="7" key="1">
    <citation type="journal article" date="2021" name="PeerJ">
        <title>Extensive microbial diversity within the chicken gut microbiome revealed by metagenomics and culture.</title>
        <authorList>
            <person name="Gilroy R."/>
            <person name="Ravi A."/>
            <person name="Getino M."/>
            <person name="Pursley I."/>
            <person name="Horton D.L."/>
            <person name="Alikhan N.F."/>
            <person name="Baker D."/>
            <person name="Gharbi K."/>
            <person name="Hall N."/>
            <person name="Watson M."/>
            <person name="Adriaenssens E.M."/>
            <person name="Foster-Nyarko E."/>
            <person name="Jarju S."/>
            <person name="Secka A."/>
            <person name="Antonio M."/>
            <person name="Oren A."/>
            <person name="Chaudhuri R.R."/>
            <person name="La Ragione R."/>
            <person name="Hildebrand F."/>
            <person name="Pallen M.J."/>
        </authorList>
    </citation>
    <scope>NUCLEOTIDE SEQUENCE</scope>
    <source>
        <strain evidence="7">26628</strain>
    </source>
</reference>
<gene>
    <name evidence="7" type="ORF">H9737_03720</name>
</gene>
<evidence type="ECO:0000313" key="8">
    <source>
        <dbReference type="Proteomes" id="UP000824249"/>
    </source>
</evidence>
<evidence type="ECO:0000256" key="3">
    <source>
        <dbReference type="ARBA" id="ARBA00022989"/>
    </source>
</evidence>
<comment type="subcellular location">
    <subcellularLocation>
        <location evidence="1">Membrane</location>
        <topology evidence="1">Multi-pass membrane protein</topology>
    </subcellularLocation>
</comment>
<evidence type="ECO:0000256" key="2">
    <source>
        <dbReference type="ARBA" id="ARBA00022692"/>
    </source>
</evidence>
<feature type="transmembrane region" description="Helical" evidence="5">
    <location>
        <begin position="281"/>
        <end position="303"/>
    </location>
</feature>
<dbReference type="GO" id="GO:0140359">
    <property type="term" value="F:ABC-type transporter activity"/>
    <property type="evidence" value="ECO:0007669"/>
    <property type="project" value="InterPro"/>
</dbReference>
<dbReference type="InterPro" id="IPR013525">
    <property type="entry name" value="ABC2_TM"/>
</dbReference>
<dbReference type="InterPro" id="IPR051784">
    <property type="entry name" value="Nod_factor_ABC_transporter"/>
</dbReference>
<dbReference type="Pfam" id="PF01061">
    <property type="entry name" value="ABC2_membrane"/>
    <property type="match status" value="1"/>
</dbReference>
<feature type="transmembrane region" description="Helical" evidence="5">
    <location>
        <begin position="119"/>
        <end position="145"/>
    </location>
</feature>
<evidence type="ECO:0000256" key="4">
    <source>
        <dbReference type="ARBA" id="ARBA00023136"/>
    </source>
</evidence>
<feature type="transmembrane region" description="Helical" evidence="5">
    <location>
        <begin position="75"/>
        <end position="98"/>
    </location>
</feature>
<sequence>MMYALARLTARNWKVFVKDRANVFFALLAPLIVLALYVLFLGRIQVDGLLASLEEAGVVPSAETEDAVRAFCDSWMLVGTVSCACITVPLCACGIMITDKSRGISADYLASPLPRWLPAVSYFCAVVFAGLLIGGIVLAVCLVWLAVTGGWYLTALDVLGCVGTLVLSVLASSTLLVFVVGFFRSQGAFTGLNVILGTVVGFLIGAYMPVTYFPKGVQYFTLFIPGTYSAGLFRNFMMQGALENVAATLPAPVGEPFADALAEQFSMTFDFFGAATVEPPVMAAVLAGAFLLFGLLCLLAAALRRK</sequence>